<keyword evidence="3" id="KW-1185">Reference proteome</keyword>
<reference evidence="2" key="2">
    <citation type="submission" date="2023-05" db="EMBL/GenBank/DDBJ databases">
        <authorList>
            <person name="Fouks B."/>
        </authorList>
    </citation>
    <scope>NUCLEOTIDE SEQUENCE</scope>
    <source>
        <strain evidence="2">Stay&amp;Tobe</strain>
        <tissue evidence="2">Testes</tissue>
    </source>
</reference>
<dbReference type="EMBL" id="JASPKZ010000842">
    <property type="protein sequence ID" value="KAJ9598939.1"/>
    <property type="molecule type" value="Genomic_DNA"/>
</dbReference>
<evidence type="ECO:0000313" key="3">
    <source>
        <dbReference type="Proteomes" id="UP001233999"/>
    </source>
</evidence>
<evidence type="ECO:0000256" key="1">
    <source>
        <dbReference type="SAM" id="MobiDB-lite"/>
    </source>
</evidence>
<feature type="compositionally biased region" description="Polar residues" evidence="1">
    <location>
        <begin position="461"/>
        <end position="484"/>
    </location>
</feature>
<reference evidence="2" key="1">
    <citation type="journal article" date="2023" name="IScience">
        <title>Live-bearing cockroach genome reveals convergent evolutionary mechanisms linked to viviparity in insects and beyond.</title>
        <authorList>
            <person name="Fouks B."/>
            <person name="Harrison M.C."/>
            <person name="Mikhailova A.A."/>
            <person name="Marchal E."/>
            <person name="English S."/>
            <person name="Carruthers M."/>
            <person name="Jennings E.C."/>
            <person name="Chiamaka E.L."/>
            <person name="Frigard R.A."/>
            <person name="Pippel M."/>
            <person name="Attardo G.M."/>
            <person name="Benoit J.B."/>
            <person name="Bornberg-Bauer E."/>
            <person name="Tobe S.S."/>
        </authorList>
    </citation>
    <scope>NUCLEOTIDE SEQUENCE</scope>
    <source>
        <strain evidence="2">Stay&amp;Tobe</strain>
    </source>
</reference>
<organism evidence="2 3">
    <name type="scientific">Diploptera punctata</name>
    <name type="common">Pacific beetle cockroach</name>
    <dbReference type="NCBI Taxonomy" id="6984"/>
    <lineage>
        <taxon>Eukaryota</taxon>
        <taxon>Metazoa</taxon>
        <taxon>Ecdysozoa</taxon>
        <taxon>Arthropoda</taxon>
        <taxon>Hexapoda</taxon>
        <taxon>Insecta</taxon>
        <taxon>Pterygota</taxon>
        <taxon>Neoptera</taxon>
        <taxon>Polyneoptera</taxon>
        <taxon>Dictyoptera</taxon>
        <taxon>Blattodea</taxon>
        <taxon>Blaberoidea</taxon>
        <taxon>Blaberidae</taxon>
        <taxon>Diplopterinae</taxon>
        <taxon>Diploptera</taxon>
    </lineage>
</organism>
<feature type="non-terminal residue" evidence="2">
    <location>
        <position position="1"/>
    </location>
</feature>
<sequence>MVALIENEQNSRNTQILSKSTVHSTMIPQPLLQEYKHIHSEHNSAFRPVNTDKQAVVQKMLTTLEHPDDTTQVTWSSVHNYRCSVSVSGNRRHYWKQPEYEDISNDSKAMDDDNDEDEEIDVGSSYDTEISTLNITDFAEESSTSSIDMDNSSTVRNTSKVDTPPSSEKSSLRLWRPAEVPTKKEVTVKSAEMESSTPGVDSNGENSSLKNEPFQKLPEGVITKIERKRPSVTSEMPAKEDISPPLSKINNHNMYPPIMKNIDKKTAESFGLNWRNPQHYGYNSDLSSPILKSPPSIGSNSDSINSIKEVILRSSYYPPSALSFRRTISGYPIENTEGVFVTKNDILERRRSYGGAGLTKRNPLHIRSYPFEHSETFNRRQELLQRRQNNMYSINLSTRSPDSLCSYRTDSSDSLTCSSQGILSRRSSFGSADLNKISNLSFSSRNSSIADEDHREHIASSPITDAMTTDFSDSGESFGSPSTYNVQNCSSDDDEAFTDSVDEAVQEMKVIKSEDSRDVCLAKANDSAINASNLEKPVSFIGVKDEQVEQRRQSVVVEPKSSKEEFSPDDYALRNRVLVLLWVLLGERRLVREVGYPTEPVHRLLWRAVDVCCSVAGVKSAAAVPLNSDHDCGSDMLCFRDHTHRFLEVCAPTREHWKQFGWASLTVDAVVRKIYQEELMPLLRIESLPPDIQKSAAYLAQLERPTVMVTNPAQTVSYKSEHKQQTVVIPTKKKRGRPAKITHKIEE</sequence>
<feature type="compositionally biased region" description="Polar residues" evidence="1">
    <location>
        <begin position="155"/>
        <end position="169"/>
    </location>
</feature>
<name>A0AAD8AH48_DIPPU</name>
<proteinExistence type="predicted"/>
<dbReference type="Proteomes" id="UP001233999">
    <property type="component" value="Unassembled WGS sequence"/>
</dbReference>
<feature type="region of interest" description="Disordered" evidence="1">
    <location>
        <begin position="103"/>
        <end position="252"/>
    </location>
</feature>
<protein>
    <submittedName>
        <fullName evidence="2">Uncharacterized protein</fullName>
    </submittedName>
</protein>
<gene>
    <name evidence="2" type="ORF">L9F63_010533</name>
</gene>
<comment type="caution">
    <text evidence="2">The sequence shown here is derived from an EMBL/GenBank/DDBJ whole genome shotgun (WGS) entry which is preliminary data.</text>
</comment>
<dbReference type="AlphaFoldDB" id="A0AAD8AH48"/>
<feature type="compositionally biased region" description="Polar residues" evidence="1">
    <location>
        <begin position="125"/>
        <end position="135"/>
    </location>
</feature>
<feature type="compositionally biased region" description="Low complexity" evidence="1">
    <location>
        <begin position="142"/>
        <end position="154"/>
    </location>
</feature>
<feature type="compositionally biased region" description="Polar residues" evidence="1">
    <location>
        <begin position="193"/>
        <end position="210"/>
    </location>
</feature>
<accession>A0AAD8AH48</accession>
<feature type="compositionally biased region" description="Acidic residues" evidence="1">
    <location>
        <begin position="112"/>
        <end position="121"/>
    </location>
</feature>
<evidence type="ECO:0000313" key="2">
    <source>
        <dbReference type="EMBL" id="KAJ9598939.1"/>
    </source>
</evidence>
<feature type="region of interest" description="Disordered" evidence="1">
    <location>
        <begin position="445"/>
        <end position="484"/>
    </location>
</feature>